<comment type="cofactor">
    <cofactor evidence="1 10">
        <name>Mg(2+)</name>
        <dbReference type="ChEBI" id="CHEBI:18420"/>
    </cofactor>
</comment>
<dbReference type="KEGG" id="saal:L336_0677"/>
<dbReference type="PANTHER" id="PTHR11088">
    <property type="entry name" value="TRNA DIMETHYLALLYLTRANSFERASE"/>
    <property type="match status" value="1"/>
</dbReference>
<dbReference type="PATRIC" id="fig|1332188.3.peg.667"/>
<organism evidence="14 15">
    <name type="scientific">Candidatus Saccharimonas aalborgensis</name>
    <dbReference type="NCBI Taxonomy" id="1332188"/>
    <lineage>
        <taxon>Bacteria</taxon>
        <taxon>Candidatus Saccharimonadota</taxon>
        <taxon>Candidatus Saccharimonadia</taxon>
        <taxon>Candidatus Saccharimonadales</taxon>
        <taxon>Candidatus Saccharimonadaceae</taxon>
        <taxon>Candidatus Saccharimonas</taxon>
    </lineage>
</organism>
<keyword evidence="15" id="KW-1185">Reference proteome</keyword>
<keyword evidence="5 10" id="KW-0819">tRNA processing</keyword>
<evidence type="ECO:0000313" key="15">
    <source>
        <dbReference type="Proteomes" id="UP000013893"/>
    </source>
</evidence>
<evidence type="ECO:0000256" key="6">
    <source>
        <dbReference type="ARBA" id="ARBA00022741"/>
    </source>
</evidence>
<comment type="caution">
    <text evidence="10">Lacks conserved residue(s) required for the propagation of feature annotation.</text>
</comment>
<dbReference type="EMBL" id="CP005957">
    <property type="protein sequence ID" value="AGL62380.1"/>
    <property type="molecule type" value="Genomic_DNA"/>
</dbReference>
<evidence type="ECO:0000256" key="3">
    <source>
        <dbReference type="ARBA" id="ARBA00005842"/>
    </source>
</evidence>
<comment type="function">
    <text evidence="2 10 12">Catalyzes the transfer of a dimethylallyl group onto the adenine at position 37 in tRNAs that read codons beginning with uridine, leading to the formation of N6-(dimethylallyl)adenosine (i(6)A).</text>
</comment>
<dbReference type="GO" id="GO:0006400">
    <property type="term" value="P:tRNA modification"/>
    <property type="evidence" value="ECO:0007669"/>
    <property type="project" value="TreeGrafter"/>
</dbReference>
<evidence type="ECO:0000256" key="1">
    <source>
        <dbReference type="ARBA" id="ARBA00001946"/>
    </source>
</evidence>
<dbReference type="InterPro" id="IPR027417">
    <property type="entry name" value="P-loop_NTPase"/>
</dbReference>
<feature type="binding site" evidence="10">
    <location>
        <begin position="18"/>
        <end position="25"/>
    </location>
    <ligand>
        <name>ATP</name>
        <dbReference type="ChEBI" id="CHEBI:30616"/>
    </ligand>
</feature>
<feature type="binding site" evidence="10">
    <location>
        <begin position="20"/>
        <end position="25"/>
    </location>
    <ligand>
        <name>substrate</name>
    </ligand>
</feature>
<dbReference type="EC" id="2.5.1.75" evidence="10"/>
<keyword evidence="4 10" id="KW-0808">Transferase</keyword>
<comment type="similarity">
    <text evidence="3 10 13">Belongs to the IPP transferase family.</text>
</comment>
<comment type="catalytic activity">
    <reaction evidence="9 10 11">
        <text>adenosine(37) in tRNA + dimethylallyl diphosphate = N(6)-dimethylallyladenosine(37) in tRNA + diphosphate</text>
        <dbReference type="Rhea" id="RHEA:26482"/>
        <dbReference type="Rhea" id="RHEA-COMP:10162"/>
        <dbReference type="Rhea" id="RHEA-COMP:10375"/>
        <dbReference type="ChEBI" id="CHEBI:33019"/>
        <dbReference type="ChEBI" id="CHEBI:57623"/>
        <dbReference type="ChEBI" id="CHEBI:74411"/>
        <dbReference type="ChEBI" id="CHEBI:74415"/>
        <dbReference type="EC" id="2.5.1.75"/>
    </reaction>
</comment>
<dbReference type="Gene3D" id="1.10.287.890">
    <property type="entry name" value="Crystal structure of tRNA isopentenylpyrophosphate transferase (bh2366) domain"/>
    <property type="match status" value="1"/>
</dbReference>
<gene>
    <name evidence="10" type="primary">miaA</name>
    <name evidence="14" type="ORF">L336_0677</name>
</gene>
<dbReference type="HAMAP" id="MF_00185">
    <property type="entry name" value="IPP_trans"/>
    <property type="match status" value="1"/>
</dbReference>
<dbReference type="Proteomes" id="UP000013893">
    <property type="component" value="Chromosome"/>
</dbReference>
<evidence type="ECO:0000256" key="5">
    <source>
        <dbReference type="ARBA" id="ARBA00022694"/>
    </source>
</evidence>
<evidence type="ECO:0000313" key="14">
    <source>
        <dbReference type="EMBL" id="AGL62380.1"/>
    </source>
</evidence>
<evidence type="ECO:0000256" key="9">
    <source>
        <dbReference type="ARBA" id="ARBA00049563"/>
    </source>
</evidence>
<evidence type="ECO:0000256" key="10">
    <source>
        <dbReference type="HAMAP-Rule" id="MF_00185"/>
    </source>
</evidence>
<reference evidence="14 15" key="1">
    <citation type="journal article" date="2013" name="Nat. Biotechnol.">
        <title>Genome sequences of rare, uncultured bacteria obtained by differential coverage binning of multiple metagenomes.</title>
        <authorList>
            <person name="Albertsen M."/>
            <person name="Hugenholtz P."/>
            <person name="Skarshewski A."/>
            <person name="Nielsen K.L."/>
            <person name="Tyson G.W."/>
            <person name="Nielsen P.H."/>
        </authorList>
    </citation>
    <scope>NUCLEOTIDE SEQUENCE [LARGE SCALE GENOMIC DNA]</scope>
    <source>
        <strain evidence="14">TM71</strain>
    </source>
</reference>
<evidence type="ECO:0000256" key="7">
    <source>
        <dbReference type="ARBA" id="ARBA00022840"/>
    </source>
</evidence>
<dbReference type="PANTHER" id="PTHR11088:SF60">
    <property type="entry name" value="TRNA DIMETHYLALLYLTRANSFERASE"/>
    <property type="match status" value="1"/>
</dbReference>
<dbReference type="STRING" id="1332188.L336_0677"/>
<dbReference type="CDD" id="cd02019">
    <property type="entry name" value="NK"/>
    <property type="match status" value="1"/>
</dbReference>
<dbReference type="NCBIfam" id="TIGR00174">
    <property type="entry name" value="miaA"/>
    <property type="match status" value="1"/>
</dbReference>
<dbReference type="HOGENOM" id="CLU_032616_0_1_0"/>
<protein>
    <recommendedName>
        <fullName evidence="10">tRNA dimethylallyltransferase</fullName>
        <ecNumber evidence="10">2.5.1.75</ecNumber>
    </recommendedName>
    <alternativeName>
        <fullName evidence="10">Dimethylallyl diphosphate:tRNA dimethylallyltransferase</fullName>
        <shortName evidence="10">DMAPP:tRNA dimethylallyltransferase</shortName>
        <shortName evidence="10">DMATase</shortName>
    </alternativeName>
    <alternativeName>
        <fullName evidence="10">Isopentenyl-diphosphate:tRNA isopentenyltransferase</fullName>
        <shortName evidence="10">IPP transferase</shortName>
        <shortName evidence="10">IPPT</shortName>
        <shortName evidence="10">IPTase</shortName>
    </alternativeName>
</protein>
<feature type="site" description="Interaction with substrate tRNA" evidence="10">
    <location>
        <position position="109"/>
    </location>
</feature>
<sequence>MTRKDSTKTDLPLIVIVGPTASGKTALAVRLAKEFAGEIISADSRAVYKGLDIGTAKPTHEEQATVPHWGIDLVEPGQRFTAADFKEYALQKITQIRARGKIPFLVGGTGLYVDSVVYDYSFCGESNDMQSRAELERSTLEELYIYCHKHNISLPENYKNKRHVINAILRDGRALQRSVTKSDNTRIVGITTEKDILRERISHRADSIFRDETYLEAKIAAGRYGWDNEAMTGNVYPLLKQYFNNELTLDEAKERFTALDWHLAKRQLTWFRRNQEIVWLSLDNAYTYIAQLLVPKNK</sequence>
<evidence type="ECO:0000256" key="2">
    <source>
        <dbReference type="ARBA" id="ARBA00003213"/>
    </source>
</evidence>
<name>R4PVU7_9BACT</name>
<dbReference type="Gene3D" id="3.40.50.300">
    <property type="entry name" value="P-loop containing nucleotide triphosphate hydrolases"/>
    <property type="match status" value="1"/>
</dbReference>
<keyword evidence="7 10" id="KW-0067">ATP-binding</keyword>
<evidence type="ECO:0000256" key="11">
    <source>
        <dbReference type="RuleBase" id="RU003783"/>
    </source>
</evidence>
<dbReference type="GO" id="GO:0052381">
    <property type="term" value="F:tRNA dimethylallyltransferase activity"/>
    <property type="evidence" value="ECO:0007669"/>
    <property type="project" value="UniProtKB-UniRule"/>
</dbReference>
<dbReference type="InterPro" id="IPR039657">
    <property type="entry name" value="Dimethylallyltransferase"/>
</dbReference>
<evidence type="ECO:0000256" key="13">
    <source>
        <dbReference type="RuleBase" id="RU003785"/>
    </source>
</evidence>
<dbReference type="Pfam" id="PF01715">
    <property type="entry name" value="IPPT"/>
    <property type="match status" value="1"/>
</dbReference>
<keyword evidence="6 10" id="KW-0547">Nucleotide-binding</keyword>
<comment type="subunit">
    <text evidence="10">Monomer.</text>
</comment>
<evidence type="ECO:0000256" key="8">
    <source>
        <dbReference type="ARBA" id="ARBA00022842"/>
    </source>
</evidence>
<accession>R4PVU7</accession>
<proteinExistence type="inferred from homology"/>
<evidence type="ECO:0000256" key="12">
    <source>
        <dbReference type="RuleBase" id="RU003784"/>
    </source>
</evidence>
<dbReference type="AlphaFoldDB" id="R4PVU7"/>
<feature type="site" description="Interaction with substrate tRNA" evidence="10">
    <location>
        <position position="132"/>
    </location>
</feature>
<dbReference type="SUPFAM" id="SSF52540">
    <property type="entry name" value="P-loop containing nucleoside triphosphate hydrolases"/>
    <property type="match status" value="2"/>
</dbReference>
<dbReference type="InterPro" id="IPR018022">
    <property type="entry name" value="IPT"/>
</dbReference>
<evidence type="ECO:0000256" key="4">
    <source>
        <dbReference type="ARBA" id="ARBA00022679"/>
    </source>
</evidence>
<keyword evidence="8 10" id="KW-0460">Magnesium</keyword>
<dbReference type="GO" id="GO:0005524">
    <property type="term" value="F:ATP binding"/>
    <property type="evidence" value="ECO:0007669"/>
    <property type="project" value="UniProtKB-UniRule"/>
</dbReference>
<feature type="region of interest" description="Interaction with substrate tRNA" evidence="10">
    <location>
        <begin position="43"/>
        <end position="46"/>
    </location>
</feature>
<dbReference type="RefSeq" id="WP_015641830.1">
    <property type="nucleotide sequence ID" value="NC_021219.1"/>
</dbReference>